<feature type="domain" description="Heterokaryon incompatibility" evidence="1">
    <location>
        <begin position="202"/>
        <end position="346"/>
    </location>
</feature>
<dbReference type="Proteomes" id="UP000250266">
    <property type="component" value="Unassembled WGS sequence"/>
</dbReference>
<dbReference type="InterPro" id="IPR010730">
    <property type="entry name" value="HET"/>
</dbReference>
<keyword evidence="3" id="KW-1185">Reference proteome</keyword>
<dbReference type="Pfam" id="PF06985">
    <property type="entry name" value="HET"/>
    <property type="match status" value="1"/>
</dbReference>
<dbReference type="EMBL" id="KV745694">
    <property type="protein sequence ID" value="OCK73655.1"/>
    <property type="molecule type" value="Genomic_DNA"/>
</dbReference>
<evidence type="ECO:0000313" key="2">
    <source>
        <dbReference type="EMBL" id="OCK73655.1"/>
    </source>
</evidence>
<evidence type="ECO:0000259" key="1">
    <source>
        <dbReference type="Pfam" id="PF06985"/>
    </source>
</evidence>
<name>A0A8E2J8W1_9PEZI</name>
<sequence>MECSSLAEEFRLCKECRSLRLDTRLLTQDPANGSFERTLITLSPDQCSLCSLISRWLYRLRPGISVSENDQKAFEPTFSTGTRERKSGDGRSEIVRRFDALLASSRQITIVKFWPCLYPVPSLRHLCDTNHDQAFPFPTGRLIEPFVDVRLFRHWIQLCLNKHGDTCARPPWITGSDDIPANFRLIDVKARCVVDSIVKPSYFILSYVWGPSGNDLCATSANINDLKKPHSLSQRALPQTILDVMELVSDLGAKYLWVDRLCILQDDDMDKSLQIPQMDTIYSLAELTIIAASGSSAHDGVAGLSIPRKLNQDICPVSSKVALMTVPTENSFPSCTYSRRGWTQQERLLSRRALMFTEGQTFWSCCCADWTERLSLEPCSSSPDIIPWEVPKVLLGSYERSEFYRDFSREQYSTLPRFYALKDFSNESDALDAIAGLLRRISRVTGDDFYWGHMLDGFFDQSLSWRKTKIELKRRTAMCPLRSANPSYSVYFPSWSWLGWKASIKFVLDLQLIAVPNARLSPEIDFYHLDIEGRIKRLVPPIAEAECSAVDYSPLLHNSVSGSWKGEAKVTVNYFPEATSFKDSGRLLFWTSHAELSIKAEERVRLGCVRLKINSDSGLTVGYIDEITSASNHGMAWPFIKYDETALQSFIVISRKYKKKSLQSSQVLSAQPILNVMWIKWEDAERKTASRISVGEVNEQAWINVKRDWRPVILQ</sequence>
<gene>
    <name evidence="2" type="ORF">K432DRAFT_430482</name>
</gene>
<evidence type="ECO:0000313" key="3">
    <source>
        <dbReference type="Proteomes" id="UP000250266"/>
    </source>
</evidence>
<dbReference type="AlphaFoldDB" id="A0A8E2J8W1"/>
<dbReference type="PANTHER" id="PTHR33112">
    <property type="entry name" value="DOMAIN PROTEIN, PUTATIVE-RELATED"/>
    <property type="match status" value="1"/>
</dbReference>
<dbReference type="PANTHER" id="PTHR33112:SF12">
    <property type="entry name" value="HETEROKARYON INCOMPATIBILITY DOMAIN-CONTAINING PROTEIN"/>
    <property type="match status" value="1"/>
</dbReference>
<protein>
    <submittedName>
        <fullName evidence="2">HET-domain-containing protein</fullName>
    </submittedName>
</protein>
<accession>A0A8E2J8W1</accession>
<dbReference type="OrthoDB" id="5135333at2759"/>
<organism evidence="2 3">
    <name type="scientific">Lepidopterella palustris CBS 459.81</name>
    <dbReference type="NCBI Taxonomy" id="1314670"/>
    <lineage>
        <taxon>Eukaryota</taxon>
        <taxon>Fungi</taxon>
        <taxon>Dikarya</taxon>
        <taxon>Ascomycota</taxon>
        <taxon>Pezizomycotina</taxon>
        <taxon>Dothideomycetes</taxon>
        <taxon>Pleosporomycetidae</taxon>
        <taxon>Mytilinidiales</taxon>
        <taxon>Argynnaceae</taxon>
        <taxon>Lepidopterella</taxon>
    </lineage>
</organism>
<reference evidence="2 3" key="1">
    <citation type="journal article" date="2016" name="Nat. Commun.">
        <title>Ectomycorrhizal ecology is imprinted in the genome of the dominant symbiotic fungus Cenococcum geophilum.</title>
        <authorList>
            <consortium name="DOE Joint Genome Institute"/>
            <person name="Peter M."/>
            <person name="Kohler A."/>
            <person name="Ohm R.A."/>
            <person name="Kuo A."/>
            <person name="Krutzmann J."/>
            <person name="Morin E."/>
            <person name="Arend M."/>
            <person name="Barry K.W."/>
            <person name="Binder M."/>
            <person name="Choi C."/>
            <person name="Clum A."/>
            <person name="Copeland A."/>
            <person name="Grisel N."/>
            <person name="Haridas S."/>
            <person name="Kipfer T."/>
            <person name="LaButti K."/>
            <person name="Lindquist E."/>
            <person name="Lipzen A."/>
            <person name="Maire R."/>
            <person name="Meier B."/>
            <person name="Mihaltcheva S."/>
            <person name="Molinier V."/>
            <person name="Murat C."/>
            <person name="Poggeler S."/>
            <person name="Quandt C.A."/>
            <person name="Sperisen C."/>
            <person name="Tritt A."/>
            <person name="Tisserant E."/>
            <person name="Crous P.W."/>
            <person name="Henrissat B."/>
            <person name="Nehls U."/>
            <person name="Egli S."/>
            <person name="Spatafora J.W."/>
            <person name="Grigoriev I.V."/>
            <person name="Martin F.M."/>
        </authorList>
    </citation>
    <scope>NUCLEOTIDE SEQUENCE [LARGE SCALE GENOMIC DNA]</scope>
    <source>
        <strain evidence="2 3">CBS 459.81</strain>
    </source>
</reference>
<proteinExistence type="predicted"/>